<feature type="region of interest" description="Disordered" evidence="1">
    <location>
        <begin position="1"/>
        <end position="180"/>
    </location>
</feature>
<accession>A0A0G4E8A2</accession>
<name>A0A0G4E8A2_VITBC</name>
<feature type="compositionally biased region" description="Low complexity" evidence="1">
    <location>
        <begin position="20"/>
        <end position="51"/>
    </location>
</feature>
<proteinExistence type="predicted"/>
<sequence>MWMSMDSSQATKRQQHHQQHQQQQEQQQQKQKQQQEQQQKQQQQEQHQQQQGEEDKDGLPSLASALLRTKDDRREQQEHEEQAEQQEDQQQQQQQRRGWERNDGLIEERPANEHEFPSLVESRHSPKKKRAQSQPLPVSPRAPQPMASQPNETPPRVRSVSEPAAAHESPSRDPSSPYPQDRTVAQRYEAVTALMAEQSFINHWSTHGSTPNVQAPQVLRQGVLHYGSGEVCLTKPPFSDEELKTMSRTDFEKKFLLLENFYRARVYMAKVGGSEEVKQQMFSRFFNNEVMEPPQ</sequence>
<dbReference type="EMBL" id="CDMY01000005">
    <property type="protein sequence ID" value="CEL91584.1"/>
    <property type="molecule type" value="Genomic_DNA"/>
</dbReference>
<feature type="compositionally biased region" description="Polar residues" evidence="1">
    <location>
        <begin position="1"/>
        <end position="12"/>
    </location>
</feature>
<protein>
    <submittedName>
        <fullName evidence="2">Uncharacterized protein</fullName>
    </submittedName>
</protein>
<dbReference type="AlphaFoldDB" id="A0A0G4E8A2"/>
<dbReference type="InParanoid" id="A0A0G4E8A2"/>
<reference evidence="2 3" key="1">
    <citation type="submission" date="2014-11" db="EMBL/GenBank/DDBJ databases">
        <authorList>
            <person name="Zhu J."/>
            <person name="Qi W."/>
            <person name="Song R."/>
        </authorList>
    </citation>
    <scope>NUCLEOTIDE SEQUENCE [LARGE SCALE GENOMIC DNA]</scope>
</reference>
<feature type="compositionally biased region" description="Basic and acidic residues" evidence="1">
    <location>
        <begin position="68"/>
        <end position="82"/>
    </location>
</feature>
<feature type="compositionally biased region" description="Basic and acidic residues" evidence="1">
    <location>
        <begin position="97"/>
        <end position="124"/>
    </location>
</feature>
<gene>
    <name evidence="2" type="ORF">Vbra_22894</name>
</gene>
<evidence type="ECO:0000256" key="1">
    <source>
        <dbReference type="SAM" id="MobiDB-lite"/>
    </source>
</evidence>
<keyword evidence="3" id="KW-1185">Reference proteome</keyword>
<dbReference type="Proteomes" id="UP000041254">
    <property type="component" value="Unassembled WGS sequence"/>
</dbReference>
<organism evidence="2 3">
    <name type="scientific">Vitrella brassicaformis (strain CCMP3155)</name>
    <dbReference type="NCBI Taxonomy" id="1169540"/>
    <lineage>
        <taxon>Eukaryota</taxon>
        <taxon>Sar</taxon>
        <taxon>Alveolata</taxon>
        <taxon>Colpodellida</taxon>
        <taxon>Vitrellaceae</taxon>
        <taxon>Vitrella</taxon>
    </lineage>
</organism>
<dbReference type="VEuPathDB" id="CryptoDB:Vbra_22894"/>
<evidence type="ECO:0000313" key="3">
    <source>
        <dbReference type="Proteomes" id="UP000041254"/>
    </source>
</evidence>
<evidence type="ECO:0000313" key="2">
    <source>
        <dbReference type="EMBL" id="CEL91584.1"/>
    </source>
</evidence>